<gene>
    <name evidence="2" type="ORF">EBB45_00165</name>
</gene>
<reference evidence="2 3" key="1">
    <citation type="journal article" date="2013" name="J. Microbiol.">
        <title>Lysinibacillus chungkukjangi sp. nov., isolated from Chungkukjang, Korean fermented soybean food.</title>
        <authorList>
            <person name="Kim S.J."/>
            <person name="Jang Y.H."/>
            <person name="Hamada M."/>
            <person name="Ahn J.H."/>
            <person name="Weon H.Y."/>
            <person name="Suzuki K."/>
            <person name="Whang K.S."/>
            <person name="Kwon S.W."/>
        </authorList>
    </citation>
    <scope>NUCLEOTIDE SEQUENCE [LARGE SCALE GENOMIC DNA]</scope>
    <source>
        <strain evidence="2 3">MCCC 1A12701</strain>
    </source>
</reference>
<evidence type="ECO:0000313" key="3">
    <source>
        <dbReference type="Proteomes" id="UP000274033"/>
    </source>
</evidence>
<evidence type="ECO:0000256" key="1">
    <source>
        <dbReference type="SAM" id="Phobius"/>
    </source>
</evidence>
<comment type="caution">
    <text evidence="2">The sequence shown here is derived from an EMBL/GenBank/DDBJ whole genome shotgun (WGS) entry which is preliminary data.</text>
</comment>
<feature type="transmembrane region" description="Helical" evidence="1">
    <location>
        <begin position="93"/>
        <end position="114"/>
    </location>
</feature>
<proteinExistence type="predicted"/>
<accession>A0A3N9UIZ1</accession>
<keyword evidence="1" id="KW-0812">Transmembrane</keyword>
<name>A0A3N9UIZ1_9BACI</name>
<dbReference type="AlphaFoldDB" id="A0A3N9UIZ1"/>
<feature type="transmembrane region" description="Helical" evidence="1">
    <location>
        <begin position="61"/>
        <end position="81"/>
    </location>
</feature>
<protein>
    <submittedName>
        <fullName evidence="2">Uncharacterized protein</fullName>
    </submittedName>
</protein>
<dbReference type="OrthoDB" id="2734115at2"/>
<sequence length="136" mass="16382">MNLFRGDAHKIYCRLKKNPDNIRKSKYLKDVREVQEFYDSVESDVLRLIFYRLIKEKNGSGMIPIYVSAFSFLLMILSNHLHDLFFAEGRGYWMFFIFMFIYLIAITFSLFVHFREQAWAASHIEIIQDILEERHD</sequence>
<dbReference type="Proteomes" id="UP000274033">
    <property type="component" value="Unassembled WGS sequence"/>
</dbReference>
<dbReference type="RefSeq" id="WP_124761421.1">
    <property type="nucleotide sequence ID" value="NZ_JAFBDY010000001.1"/>
</dbReference>
<keyword evidence="1" id="KW-1133">Transmembrane helix</keyword>
<keyword evidence="1" id="KW-0472">Membrane</keyword>
<dbReference type="EMBL" id="RRCT01000001">
    <property type="protein sequence ID" value="RQW76009.1"/>
    <property type="molecule type" value="Genomic_DNA"/>
</dbReference>
<organism evidence="2 3">
    <name type="scientific">Lysinibacillus composti</name>
    <dbReference type="NCBI Taxonomy" id="720633"/>
    <lineage>
        <taxon>Bacteria</taxon>
        <taxon>Bacillati</taxon>
        <taxon>Bacillota</taxon>
        <taxon>Bacilli</taxon>
        <taxon>Bacillales</taxon>
        <taxon>Bacillaceae</taxon>
        <taxon>Lysinibacillus</taxon>
    </lineage>
</organism>
<evidence type="ECO:0000313" key="2">
    <source>
        <dbReference type="EMBL" id="RQW76009.1"/>
    </source>
</evidence>
<keyword evidence="3" id="KW-1185">Reference proteome</keyword>